<feature type="region of interest" description="Disordered" evidence="1">
    <location>
        <begin position="85"/>
        <end position="117"/>
    </location>
</feature>
<evidence type="ECO:0000313" key="2">
    <source>
        <dbReference type="EMBL" id="GBG81964.1"/>
    </source>
</evidence>
<evidence type="ECO:0000256" key="1">
    <source>
        <dbReference type="SAM" id="MobiDB-lite"/>
    </source>
</evidence>
<dbReference type="EMBL" id="BFEA01000392">
    <property type="protein sequence ID" value="GBG81964.1"/>
    <property type="molecule type" value="Genomic_DNA"/>
</dbReference>
<proteinExistence type="predicted"/>
<dbReference type="Proteomes" id="UP000265515">
    <property type="component" value="Unassembled WGS sequence"/>
</dbReference>
<reference evidence="2 3" key="1">
    <citation type="journal article" date="2018" name="Cell">
        <title>The Chara Genome: Secondary Complexity and Implications for Plant Terrestrialization.</title>
        <authorList>
            <person name="Nishiyama T."/>
            <person name="Sakayama H."/>
            <person name="Vries J.D."/>
            <person name="Buschmann H."/>
            <person name="Saint-Marcoux D."/>
            <person name="Ullrich K.K."/>
            <person name="Haas F.B."/>
            <person name="Vanderstraeten L."/>
            <person name="Becker D."/>
            <person name="Lang D."/>
            <person name="Vosolsobe S."/>
            <person name="Rombauts S."/>
            <person name="Wilhelmsson P.K.I."/>
            <person name="Janitza P."/>
            <person name="Kern R."/>
            <person name="Heyl A."/>
            <person name="Rumpler F."/>
            <person name="Villalobos L.I.A.C."/>
            <person name="Clay J.M."/>
            <person name="Skokan R."/>
            <person name="Toyoda A."/>
            <person name="Suzuki Y."/>
            <person name="Kagoshima H."/>
            <person name="Schijlen E."/>
            <person name="Tajeshwar N."/>
            <person name="Catarino B."/>
            <person name="Hetherington A.J."/>
            <person name="Saltykova A."/>
            <person name="Bonnot C."/>
            <person name="Breuninger H."/>
            <person name="Symeonidi A."/>
            <person name="Radhakrishnan G.V."/>
            <person name="Van Nieuwerburgh F."/>
            <person name="Deforce D."/>
            <person name="Chang C."/>
            <person name="Karol K.G."/>
            <person name="Hedrich R."/>
            <person name="Ulvskov P."/>
            <person name="Glockner G."/>
            <person name="Delwiche C.F."/>
            <person name="Petrasek J."/>
            <person name="Van de Peer Y."/>
            <person name="Friml J."/>
            <person name="Beilby M."/>
            <person name="Dolan L."/>
            <person name="Kohara Y."/>
            <person name="Sugano S."/>
            <person name="Fujiyama A."/>
            <person name="Delaux P.-M."/>
            <person name="Quint M."/>
            <person name="TheiBen G."/>
            <person name="Hagemann M."/>
            <person name="Harholt J."/>
            <person name="Dunand C."/>
            <person name="Zachgo S."/>
            <person name="Langdale J."/>
            <person name="Maumus F."/>
            <person name="Straeten D.V.D."/>
            <person name="Gould S.B."/>
            <person name="Rensing S.A."/>
        </authorList>
    </citation>
    <scope>NUCLEOTIDE SEQUENCE [LARGE SCALE GENOMIC DNA]</scope>
    <source>
        <strain evidence="2 3">S276</strain>
    </source>
</reference>
<dbReference type="Gramene" id="GBG81964">
    <property type="protein sequence ID" value="GBG81964"/>
    <property type="gene ID" value="CBR_g34145"/>
</dbReference>
<name>A0A388LI10_CHABU</name>
<gene>
    <name evidence="2" type="ORF">CBR_g34145</name>
</gene>
<keyword evidence="3" id="KW-1185">Reference proteome</keyword>
<protein>
    <submittedName>
        <fullName evidence="2">Uncharacterized protein</fullName>
    </submittedName>
</protein>
<accession>A0A388LI10</accession>
<sequence>MLAEKNAILKQDLAELKEAMSLLQDDKDELQEKNLCLKQQIQEIENRFADEQRTRLDAEKNAQTVTKALTEFRLRMKEREEELQQEFKTASQDWSTRHVRKLQKKEPRRLGSNWKSR</sequence>
<evidence type="ECO:0000313" key="3">
    <source>
        <dbReference type="Proteomes" id="UP000265515"/>
    </source>
</evidence>
<organism evidence="2 3">
    <name type="scientific">Chara braunii</name>
    <name type="common">Braun's stonewort</name>
    <dbReference type="NCBI Taxonomy" id="69332"/>
    <lineage>
        <taxon>Eukaryota</taxon>
        <taxon>Viridiplantae</taxon>
        <taxon>Streptophyta</taxon>
        <taxon>Charophyceae</taxon>
        <taxon>Charales</taxon>
        <taxon>Characeae</taxon>
        <taxon>Chara</taxon>
    </lineage>
</organism>
<comment type="caution">
    <text evidence="2">The sequence shown here is derived from an EMBL/GenBank/DDBJ whole genome shotgun (WGS) entry which is preliminary data.</text>
</comment>
<dbReference type="AlphaFoldDB" id="A0A388LI10"/>